<evidence type="ECO:0000256" key="3">
    <source>
        <dbReference type="ARBA" id="ARBA00022473"/>
    </source>
</evidence>
<dbReference type="AlphaFoldDB" id="A0A672NE24"/>
<keyword evidence="7 15" id="KW-0904">Protein phosphatase</keyword>
<keyword evidence="11" id="KW-0539">Nucleus</keyword>
<dbReference type="GO" id="GO:2001240">
    <property type="term" value="P:negative regulation of extrinsic apoptotic signaling pathway in absence of ligand"/>
    <property type="evidence" value="ECO:0007669"/>
    <property type="project" value="TreeGrafter"/>
</dbReference>
<dbReference type="InterPro" id="IPR038102">
    <property type="entry name" value="EYA_dom_sf"/>
</dbReference>
<evidence type="ECO:0000256" key="4">
    <source>
        <dbReference type="ARBA" id="ARBA00022723"/>
    </source>
</evidence>
<evidence type="ECO:0000256" key="12">
    <source>
        <dbReference type="ARBA" id="ARBA00051722"/>
    </source>
</evidence>
<keyword evidence="8 15" id="KW-0805">Transcription regulation</keyword>
<feature type="binding site" evidence="14">
    <location>
        <position position="248"/>
    </location>
    <ligand>
        <name>Mg(2+)</name>
        <dbReference type="ChEBI" id="CHEBI:18420"/>
    </ligand>
</feature>
<keyword evidence="5 15" id="KW-0378">Hydrolase</keyword>
<dbReference type="InterPro" id="IPR042577">
    <property type="entry name" value="EYA_dom_metazoan"/>
</dbReference>
<dbReference type="Ensembl" id="ENSSGRT00000051121.1">
    <property type="protein sequence ID" value="ENSSGRP00000047811.1"/>
    <property type="gene ID" value="ENSSGRG00000025498.1"/>
</dbReference>
<feature type="binding site" evidence="14">
    <location>
        <position position="246"/>
    </location>
    <ligand>
        <name>Mg(2+)</name>
        <dbReference type="ChEBI" id="CHEBI:18420"/>
    </ligand>
</feature>
<dbReference type="Gene3D" id="3.40.50.12350">
    <property type="match status" value="1"/>
</dbReference>
<evidence type="ECO:0000313" key="17">
    <source>
        <dbReference type="Ensembl" id="ENSSGRP00000047811.1"/>
    </source>
</evidence>
<comment type="similarity">
    <text evidence="2 15">Belongs to the HAD-like hydrolase superfamily. EYA family.</text>
</comment>
<reference evidence="17" key="1">
    <citation type="submission" date="2025-08" db="UniProtKB">
        <authorList>
            <consortium name="Ensembl"/>
        </authorList>
    </citation>
    <scope>IDENTIFICATION</scope>
</reference>
<feature type="compositionally biased region" description="Polar residues" evidence="16">
    <location>
        <begin position="25"/>
        <end position="43"/>
    </location>
</feature>
<evidence type="ECO:0000313" key="18">
    <source>
        <dbReference type="Proteomes" id="UP000472262"/>
    </source>
</evidence>
<comment type="catalytic activity">
    <reaction evidence="12 15">
        <text>O-phospho-L-tyrosyl-[protein] + H2O = L-tyrosyl-[protein] + phosphate</text>
        <dbReference type="Rhea" id="RHEA:10684"/>
        <dbReference type="Rhea" id="RHEA-COMP:10136"/>
        <dbReference type="Rhea" id="RHEA-COMP:20101"/>
        <dbReference type="ChEBI" id="CHEBI:15377"/>
        <dbReference type="ChEBI" id="CHEBI:43474"/>
        <dbReference type="ChEBI" id="CHEBI:46858"/>
        <dbReference type="ChEBI" id="CHEBI:61978"/>
        <dbReference type="EC" id="3.1.3.48"/>
    </reaction>
</comment>
<comment type="subcellular location">
    <subcellularLocation>
        <location evidence="1">Nucleus</location>
    </subcellularLocation>
</comment>
<reference evidence="17" key="2">
    <citation type="submission" date="2025-09" db="UniProtKB">
        <authorList>
            <consortium name="Ensembl"/>
        </authorList>
    </citation>
    <scope>IDENTIFICATION</scope>
</reference>
<evidence type="ECO:0000256" key="7">
    <source>
        <dbReference type="ARBA" id="ARBA00022912"/>
    </source>
</evidence>
<feature type="compositionally biased region" description="Polar residues" evidence="16">
    <location>
        <begin position="1"/>
        <end position="18"/>
    </location>
</feature>
<dbReference type="SFLD" id="SFLDG01129">
    <property type="entry name" value="C1.5:_HAD__Beta-PGM__Phosphata"/>
    <property type="match status" value="1"/>
</dbReference>
<evidence type="ECO:0000256" key="14">
    <source>
        <dbReference type="PIRSR" id="PIRSR628472-2"/>
    </source>
</evidence>
<sequence length="489" mass="53095">MQDLTDPQHSVNSGSDSTSKLDKNILSNNITTNGTGVISSSGFSPRPAHQYSPPLYPSKPYPHILSTPVAPPMSAYTGQSQFTSMQQSTVYTPYSQTTPPYGLSTYDLGVMLPGIKTEGGLAQTQSTLQSGLSYSPGFTTPQPGQTAYSPYQMSGDFRFGLDSDFSLDGTSSVSTYQLQDSTPVMTVQSGDLNPGEFEAGQSPSTPIKEMEDRACRGGGAKARGRGRKNNPSPPPDSDLERVFVWDLDETIIVFHSLLTGSYAQKYGKDAPLAVTLGLRMEEMIFNLADTHLFFNDLEECDQVHIDDASSDDNGQDLSTYSFATDGFHAAATSASLCLATGVRGGVDWMRKLAFRYRRVKELYCTYKNNVGGLLGPAKREAWLQLRAEVEALTDSWLTSALKSLSIISSRSNCVNVLVTTTQLIPALAKVLLYSLGSVFPIENIYSATKIGKESCFERIVSRFGTNITYVVIGDGRDEEHAASQVKSHL</sequence>
<dbReference type="InterPro" id="IPR006545">
    <property type="entry name" value="EYA_dom"/>
</dbReference>
<evidence type="ECO:0000256" key="10">
    <source>
        <dbReference type="ARBA" id="ARBA00023163"/>
    </source>
</evidence>
<comment type="cofactor">
    <cofactor evidence="14 15">
        <name>Mg(2+)</name>
        <dbReference type="ChEBI" id="CHEBI:18420"/>
    </cofactor>
    <text evidence="14 15">Binds 1 Mg(2+) ion per subunit.</text>
</comment>
<evidence type="ECO:0000256" key="16">
    <source>
        <dbReference type="SAM" id="MobiDB-lite"/>
    </source>
</evidence>
<keyword evidence="3" id="KW-0217">Developmental protein</keyword>
<accession>A0A672NE24</accession>
<dbReference type="EC" id="3.1.3.48" evidence="15"/>
<gene>
    <name evidence="17" type="primary">LOC107549059</name>
</gene>
<keyword evidence="18" id="KW-1185">Reference proteome</keyword>
<dbReference type="NCBIfam" id="TIGR01658">
    <property type="entry name" value="EYA-cons_domain"/>
    <property type="match status" value="1"/>
</dbReference>
<feature type="region of interest" description="Disordered" evidence="16">
    <location>
        <begin position="190"/>
        <end position="238"/>
    </location>
</feature>
<dbReference type="Proteomes" id="UP000472262">
    <property type="component" value="Unassembled WGS sequence"/>
</dbReference>
<proteinExistence type="inferred from homology"/>
<dbReference type="GO" id="GO:0045739">
    <property type="term" value="P:positive regulation of DNA repair"/>
    <property type="evidence" value="ECO:0007669"/>
    <property type="project" value="TreeGrafter"/>
</dbReference>
<protein>
    <recommendedName>
        <fullName evidence="15">Eyes absent homolog</fullName>
        <ecNumber evidence="15">3.1.3.48</ecNumber>
    </recommendedName>
</protein>
<keyword evidence="9" id="KW-0010">Activator</keyword>
<feature type="binding site" evidence="14">
    <location>
        <position position="474"/>
    </location>
    <ligand>
        <name>Mg(2+)</name>
        <dbReference type="ChEBI" id="CHEBI:18420"/>
    </ligand>
</feature>
<dbReference type="GO" id="GO:0005634">
    <property type="term" value="C:nucleus"/>
    <property type="evidence" value="ECO:0007669"/>
    <property type="project" value="UniProtKB-SubCell"/>
</dbReference>
<evidence type="ECO:0000256" key="13">
    <source>
        <dbReference type="PIRSR" id="PIRSR628472-1"/>
    </source>
</evidence>
<keyword evidence="10" id="KW-0804">Transcription</keyword>
<dbReference type="Pfam" id="PF00702">
    <property type="entry name" value="Hydrolase"/>
    <property type="match status" value="1"/>
</dbReference>
<evidence type="ECO:0000256" key="5">
    <source>
        <dbReference type="ARBA" id="ARBA00022801"/>
    </source>
</evidence>
<evidence type="ECO:0000256" key="9">
    <source>
        <dbReference type="ARBA" id="ARBA00023159"/>
    </source>
</evidence>
<keyword evidence="6 14" id="KW-0460">Magnesium</keyword>
<dbReference type="SFLD" id="SFLDS00003">
    <property type="entry name" value="Haloacid_Dehalogenase"/>
    <property type="match status" value="1"/>
</dbReference>
<feature type="active site" description="Nucleophile" evidence="13">
    <location>
        <position position="246"/>
    </location>
</feature>
<dbReference type="CDD" id="cd02601">
    <property type="entry name" value="HAD_Eya"/>
    <property type="match status" value="1"/>
</dbReference>
<dbReference type="PANTHER" id="PTHR10190:SF17">
    <property type="entry name" value="EYES ABSENT HOMOLOG 4"/>
    <property type="match status" value="1"/>
</dbReference>
<evidence type="ECO:0000256" key="2">
    <source>
        <dbReference type="ARBA" id="ARBA00010501"/>
    </source>
</evidence>
<evidence type="ECO:0000256" key="1">
    <source>
        <dbReference type="ARBA" id="ARBA00004123"/>
    </source>
</evidence>
<feature type="active site" description="Proton donor" evidence="13">
    <location>
        <position position="248"/>
    </location>
</feature>
<evidence type="ECO:0000256" key="15">
    <source>
        <dbReference type="RuleBase" id="RU362036"/>
    </source>
</evidence>
<dbReference type="GO" id="GO:0004725">
    <property type="term" value="F:protein tyrosine phosphatase activity"/>
    <property type="evidence" value="ECO:0007669"/>
    <property type="project" value="UniProtKB-EC"/>
</dbReference>
<evidence type="ECO:0000256" key="11">
    <source>
        <dbReference type="ARBA" id="ARBA00023242"/>
    </source>
</evidence>
<dbReference type="FunFam" id="3.40.50.12350:FF:000001">
    <property type="entry name" value="Eyes absent homolog"/>
    <property type="match status" value="1"/>
</dbReference>
<evidence type="ECO:0000256" key="6">
    <source>
        <dbReference type="ARBA" id="ARBA00022842"/>
    </source>
</evidence>
<feature type="region of interest" description="Disordered" evidence="16">
    <location>
        <begin position="1"/>
        <end position="55"/>
    </location>
</feature>
<evidence type="ECO:0000256" key="8">
    <source>
        <dbReference type="ARBA" id="ARBA00023015"/>
    </source>
</evidence>
<dbReference type="PANTHER" id="PTHR10190">
    <property type="entry name" value="EYES ABSENT"/>
    <property type="match status" value="1"/>
</dbReference>
<dbReference type="GO" id="GO:0046872">
    <property type="term" value="F:metal ion binding"/>
    <property type="evidence" value="ECO:0007669"/>
    <property type="project" value="UniProtKB-KW"/>
</dbReference>
<name>A0A672NE24_SINGR</name>
<dbReference type="InterPro" id="IPR028472">
    <property type="entry name" value="EYA"/>
</dbReference>
<keyword evidence="4 14" id="KW-0479">Metal-binding</keyword>
<organism evidence="17 18">
    <name type="scientific">Sinocyclocheilus grahami</name>
    <name type="common">Dianchi golden-line fish</name>
    <name type="synonym">Barbus grahami</name>
    <dbReference type="NCBI Taxonomy" id="75366"/>
    <lineage>
        <taxon>Eukaryota</taxon>
        <taxon>Metazoa</taxon>
        <taxon>Chordata</taxon>
        <taxon>Craniata</taxon>
        <taxon>Vertebrata</taxon>
        <taxon>Euteleostomi</taxon>
        <taxon>Actinopterygii</taxon>
        <taxon>Neopterygii</taxon>
        <taxon>Teleostei</taxon>
        <taxon>Ostariophysi</taxon>
        <taxon>Cypriniformes</taxon>
        <taxon>Cyprinidae</taxon>
        <taxon>Cyprininae</taxon>
        <taxon>Sinocyclocheilus</taxon>
    </lineage>
</organism>
<dbReference type="GO" id="GO:0030154">
    <property type="term" value="P:cell differentiation"/>
    <property type="evidence" value="ECO:0007669"/>
    <property type="project" value="TreeGrafter"/>
</dbReference>